<sequence>MKNLVILMGFVPWIVFTLVSQQFGPNRVAWAAVIAVALTLFSVVTNARKHGPKILNLGTLVLFGAIAVAGFVGGPDVDAWLYRWGVPLVGVVLGIYVLATVPVLPFTAEYARQGVPRQYWGSPTFVKINRVLSTAWGVAILAMGLLSVAVAALGGKTGQADDNQFLDLLLNWILPIAIVWFMVKFTVSYPDRVRGHAQGEPADTRTSA</sequence>
<name>A0A4U6QBE7_9ACTN</name>
<feature type="transmembrane region" description="Helical" evidence="1">
    <location>
        <begin position="165"/>
        <end position="183"/>
    </location>
</feature>
<protein>
    <recommendedName>
        <fullName evidence="4">DUF3159 domain-containing protein</fullName>
    </recommendedName>
</protein>
<keyword evidence="1" id="KW-0472">Membrane</keyword>
<keyword evidence="1" id="KW-1133">Transmembrane helix</keyword>
<dbReference type="EMBL" id="SZZH01000005">
    <property type="protein sequence ID" value="TKV57364.1"/>
    <property type="molecule type" value="Genomic_DNA"/>
</dbReference>
<gene>
    <name evidence="2" type="ORF">FDO65_17730</name>
</gene>
<accession>A0A4U6QBE7</accession>
<proteinExistence type="predicted"/>
<evidence type="ECO:0000256" key="1">
    <source>
        <dbReference type="SAM" id="Phobius"/>
    </source>
</evidence>
<reference evidence="2 3" key="1">
    <citation type="submission" date="2019-05" db="EMBL/GenBank/DDBJ databases">
        <title>Nakamurella sp. N5BH11, whole genome shotgun sequence.</title>
        <authorList>
            <person name="Tuo L."/>
        </authorList>
    </citation>
    <scope>NUCLEOTIDE SEQUENCE [LARGE SCALE GENOMIC DNA]</scope>
    <source>
        <strain evidence="2 3">N5BH11</strain>
    </source>
</reference>
<evidence type="ECO:0000313" key="2">
    <source>
        <dbReference type="EMBL" id="TKV57364.1"/>
    </source>
</evidence>
<keyword evidence="3" id="KW-1185">Reference proteome</keyword>
<dbReference type="Proteomes" id="UP000306985">
    <property type="component" value="Unassembled WGS sequence"/>
</dbReference>
<feature type="transmembrane region" description="Helical" evidence="1">
    <location>
        <begin position="131"/>
        <end position="153"/>
    </location>
</feature>
<dbReference type="OrthoDB" id="3870305at2"/>
<dbReference type="RefSeq" id="WP_137451068.1">
    <property type="nucleotide sequence ID" value="NZ_SZZH01000005.1"/>
</dbReference>
<evidence type="ECO:0000313" key="3">
    <source>
        <dbReference type="Proteomes" id="UP000306985"/>
    </source>
</evidence>
<organism evidence="2 3">
    <name type="scientific">Nakamurella flava</name>
    <dbReference type="NCBI Taxonomy" id="2576308"/>
    <lineage>
        <taxon>Bacteria</taxon>
        <taxon>Bacillati</taxon>
        <taxon>Actinomycetota</taxon>
        <taxon>Actinomycetes</taxon>
        <taxon>Nakamurellales</taxon>
        <taxon>Nakamurellaceae</taxon>
        <taxon>Nakamurella</taxon>
    </lineage>
</organism>
<evidence type="ECO:0008006" key="4">
    <source>
        <dbReference type="Google" id="ProtNLM"/>
    </source>
</evidence>
<keyword evidence="1" id="KW-0812">Transmembrane</keyword>
<feature type="transmembrane region" description="Helical" evidence="1">
    <location>
        <begin position="54"/>
        <end position="72"/>
    </location>
</feature>
<feature type="transmembrane region" description="Helical" evidence="1">
    <location>
        <begin position="30"/>
        <end position="47"/>
    </location>
</feature>
<feature type="transmembrane region" description="Helical" evidence="1">
    <location>
        <begin position="84"/>
        <end position="110"/>
    </location>
</feature>
<dbReference type="AlphaFoldDB" id="A0A4U6QBE7"/>
<comment type="caution">
    <text evidence="2">The sequence shown here is derived from an EMBL/GenBank/DDBJ whole genome shotgun (WGS) entry which is preliminary data.</text>
</comment>